<gene>
    <name evidence="1" type="ORF">MRB53_032209</name>
</gene>
<evidence type="ECO:0000313" key="2">
    <source>
        <dbReference type="Proteomes" id="UP001234297"/>
    </source>
</evidence>
<evidence type="ECO:0000313" key="1">
    <source>
        <dbReference type="EMBL" id="KAJ8623679.1"/>
    </source>
</evidence>
<name>A0ACC2KR82_PERAE</name>
<protein>
    <submittedName>
        <fullName evidence="1">Uncharacterized protein</fullName>
    </submittedName>
</protein>
<sequence>MGFSNPQADRMCRTSTIEFSGTAASISDLIVMFMHPSEIHRVSNPQADRMSKLGMNSPNSAWYESQQADAVSGGGRKRPERRRYSAWTRWRPCKANWQPDEVFRAREMNLRRMEKSMRQ</sequence>
<accession>A0ACC2KR82</accession>
<proteinExistence type="predicted"/>
<dbReference type="EMBL" id="CM056819">
    <property type="protein sequence ID" value="KAJ8623679.1"/>
    <property type="molecule type" value="Genomic_DNA"/>
</dbReference>
<reference evidence="1 2" key="1">
    <citation type="journal article" date="2022" name="Hortic Res">
        <title>A haplotype resolved chromosomal level avocado genome allows analysis of novel avocado genes.</title>
        <authorList>
            <person name="Nath O."/>
            <person name="Fletcher S.J."/>
            <person name="Hayward A."/>
            <person name="Shaw L.M."/>
            <person name="Masouleh A.K."/>
            <person name="Furtado A."/>
            <person name="Henry R.J."/>
            <person name="Mitter N."/>
        </authorList>
    </citation>
    <scope>NUCLEOTIDE SEQUENCE [LARGE SCALE GENOMIC DNA]</scope>
    <source>
        <strain evidence="2">cv. Hass</strain>
    </source>
</reference>
<organism evidence="1 2">
    <name type="scientific">Persea americana</name>
    <name type="common">Avocado</name>
    <dbReference type="NCBI Taxonomy" id="3435"/>
    <lineage>
        <taxon>Eukaryota</taxon>
        <taxon>Viridiplantae</taxon>
        <taxon>Streptophyta</taxon>
        <taxon>Embryophyta</taxon>
        <taxon>Tracheophyta</taxon>
        <taxon>Spermatophyta</taxon>
        <taxon>Magnoliopsida</taxon>
        <taxon>Magnoliidae</taxon>
        <taxon>Laurales</taxon>
        <taxon>Lauraceae</taxon>
        <taxon>Persea</taxon>
    </lineage>
</organism>
<comment type="caution">
    <text evidence="1">The sequence shown here is derived from an EMBL/GenBank/DDBJ whole genome shotgun (WGS) entry which is preliminary data.</text>
</comment>
<keyword evidence="2" id="KW-1185">Reference proteome</keyword>
<dbReference type="Proteomes" id="UP001234297">
    <property type="component" value="Chromosome 11"/>
</dbReference>